<protein>
    <submittedName>
        <fullName evidence="2">26143_t:CDS:1</fullName>
    </submittedName>
</protein>
<feature type="non-terminal residue" evidence="2">
    <location>
        <position position="127"/>
    </location>
</feature>
<dbReference type="Proteomes" id="UP000789405">
    <property type="component" value="Unassembled WGS sequence"/>
</dbReference>
<evidence type="ECO:0000256" key="1">
    <source>
        <dbReference type="SAM" id="MobiDB-lite"/>
    </source>
</evidence>
<accession>A0A9N9IKI6</accession>
<dbReference type="AlphaFoldDB" id="A0A9N9IKI6"/>
<feature type="region of interest" description="Disordered" evidence="1">
    <location>
        <begin position="74"/>
        <end position="127"/>
    </location>
</feature>
<evidence type="ECO:0000313" key="3">
    <source>
        <dbReference type="Proteomes" id="UP000789405"/>
    </source>
</evidence>
<evidence type="ECO:0000313" key="2">
    <source>
        <dbReference type="EMBL" id="CAG8740259.1"/>
    </source>
</evidence>
<reference evidence="2" key="1">
    <citation type="submission" date="2021-06" db="EMBL/GenBank/DDBJ databases">
        <authorList>
            <person name="Kallberg Y."/>
            <person name="Tangrot J."/>
            <person name="Rosling A."/>
        </authorList>
    </citation>
    <scope>NUCLEOTIDE SEQUENCE</scope>
    <source>
        <strain evidence="2">MA453B</strain>
    </source>
</reference>
<feature type="compositionally biased region" description="Basic residues" evidence="1">
    <location>
        <begin position="109"/>
        <end position="127"/>
    </location>
</feature>
<keyword evidence="3" id="KW-1185">Reference proteome</keyword>
<name>A0A9N9IKI6_9GLOM</name>
<comment type="caution">
    <text evidence="2">The sequence shown here is derived from an EMBL/GenBank/DDBJ whole genome shotgun (WGS) entry which is preliminary data.</text>
</comment>
<gene>
    <name evidence="2" type="ORF">DERYTH_LOCUS15939</name>
</gene>
<sequence length="127" mass="14159">DLVMAEIVKVNIDNINYTSETDVNNIEYANEAKDTSFITEVVNINHDELINKAEDTNLSIPSNEVAKFTEKIKLSDNSSEDSSEGLSEDSSKDEVDSDKENQVFILLNPKKRRGKGRPPGTKRLKSA</sequence>
<organism evidence="2 3">
    <name type="scientific">Dentiscutata erythropus</name>
    <dbReference type="NCBI Taxonomy" id="1348616"/>
    <lineage>
        <taxon>Eukaryota</taxon>
        <taxon>Fungi</taxon>
        <taxon>Fungi incertae sedis</taxon>
        <taxon>Mucoromycota</taxon>
        <taxon>Glomeromycotina</taxon>
        <taxon>Glomeromycetes</taxon>
        <taxon>Diversisporales</taxon>
        <taxon>Gigasporaceae</taxon>
        <taxon>Dentiscutata</taxon>
    </lineage>
</organism>
<feature type="compositionally biased region" description="Acidic residues" evidence="1">
    <location>
        <begin position="78"/>
        <end position="87"/>
    </location>
</feature>
<feature type="compositionally biased region" description="Basic and acidic residues" evidence="1">
    <location>
        <begin position="89"/>
        <end position="101"/>
    </location>
</feature>
<feature type="non-terminal residue" evidence="2">
    <location>
        <position position="1"/>
    </location>
</feature>
<proteinExistence type="predicted"/>
<dbReference type="EMBL" id="CAJVPY010013396">
    <property type="protein sequence ID" value="CAG8740259.1"/>
    <property type="molecule type" value="Genomic_DNA"/>
</dbReference>